<evidence type="ECO:0000256" key="1">
    <source>
        <dbReference type="ARBA" id="ARBA00023125"/>
    </source>
</evidence>
<protein>
    <submittedName>
        <fullName evidence="3">Tyrosine recombinase XerC</fullName>
    </submittedName>
</protein>
<dbReference type="SUPFAM" id="SSF56349">
    <property type="entry name" value="DNA breaking-rejoining enzymes"/>
    <property type="match status" value="1"/>
</dbReference>
<keyword evidence="1" id="KW-0238">DNA-binding</keyword>
<dbReference type="Gene3D" id="1.10.443.10">
    <property type="entry name" value="Intergrase catalytic core"/>
    <property type="match status" value="1"/>
</dbReference>
<dbReference type="RefSeq" id="WP_386666023.1">
    <property type="nucleotide sequence ID" value="NZ_JBHLTG010000001.1"/>
</dbReference>
<name>A0ABV6RKH3_9GAMM</name>
<dbReference type="EMBL" id="JBHLTG010000001">
    <property type="protein sequence ID" value="MFC0677479.1"/>
    <property type="molecule type" value="Genomic_DNA"/>
</dbReference>
<dbReference type="Proteomes" id="UP001589896">
    <property type="component" value="Unassembled WGS sequence"/>
</dbReference>
<keyword evidence="4" id="KW-1185">Reference proteome</keyword>
<evidence type="ECO:0000256" key="2">
    <source>
        <dbReference type="ARBA" id="ARBA00023172"/>
    </source>
</evidence>
<reference evidence="3 4" key="1">
    <citation type="submission" date="2024-09" db="EMBL/GenBank/DDBJ databases">
        <authorList>
            <person name="Sun Q."/>
            <person name="Mori K."/>
        </authorList>
    </citation>
    <scope>NUCLEOTIDE SEQUENCE [LARGE SCALE GENOMIC DNA]</scope>
    <source>
        <strain evidence="3 4">KCTC 23076</strain>
    </source>
</reference>
<comment type="caution">
    <text evidence="3">The sequence shown here is derived from an EMBL/GenBank/DDBJ whole genome shotgun (WGS) entry which is preliminary data.</text>
</comment>
<evidence type="ECO:0000313" key="4">
    <source>
        <dbReference type="Proteomes" id="UP001589896"/>
    </source>
</evidence>
<keyword evidence="2" id="KW-0233">DNA recombination</keyword>
<accession>A0ABV6RKH3</accession>
<gene>
    <name evidence="3" type="primary">xerC</name>
    <name evidence="3" type="ORF">ACFFGH_06400</name>
</gene>
<sequence length="357" mass="39650">MLDPHPEGRGNKAHTVAQASARLSDLHVIAEQRAGAEVRGTIAFVMDCFHASLAFKGLAASTQKHYSDYAGAIRKYPLKNGLTLGAVVIDKLTPGGVRRVIDVIAQGRPAERPGEAATPGYPTKANHWLRYLRRVVGWGVEHDHCTTNPFRGVKAVKEKRDHRMPEAHVFRAVQAYARACSLRQPREKGCLPPYLWAAMELAYQARLRGIEVLTLTDAHDLGDELQTNRRKGSRDNIVRKGSLTVAAVTALRERREAIWQSKRRAVPLQADQRFLFVGEDGEPLTRSGFNTAWGRMMRQAVKDGVLAEEDRFGLHGLKHRGITDTKGNKKQASGHVTDAMLNVYDHELPRVEPAGDN</sequence>
<dbReference type="Gene3D" id="1.10.150.130">
    <property type="match status" value="1"/>
</dbReference>
<evidence type="ECO:0000313" key="3">
    <source>
        <dbReference type="EMBL" id="MFC0677479.1"/>
    </source>
</evidence>
<proteinExistence type="predicted"/>
<dbReference type="InterPro" id="IPR011010">
    <property type="entry name" value="DNA_brk_join_enz"/>
</dbReference>
<dbReference type="InterPro" id="IPR013762">
    <property type="entry name" value="Integrase-like_cat_sf"/>
</dbReference>
<organism evidence="3 4">
    <name type="scientific">Lysobacter korlensis</name>
    <dbReference type="NCBI Taxonomy" id="553636"/>
    <lineage>
        <taxon>Bacteria</taxon>
        <taxon>Pseudomonadati</taxon>
        <taxon>Pseudomonadota</taxon>
        <taxon>Gammaproteobacteria</taxon>
        <taxon>Lysobacterales</taxon>
        <taxon>Lysobacteraceae</taxon>
        <taxon>Lysobacter</taxon>
    </lineage>
</organism>
<dbReference type="InterPro" id="IPR010998">
    <property type="entry name" value="Integrase_recombinase_N"/>
</dbReference>